<evidence type="ECO:0000256" key="7">
    <source>
        <dbReference type="SAM" id="MobiDB-lite"/>
    </source>
</evidence>
<keyword evidence="3" id="KW-0677">Repeat</keyword>
<dbReference type="GO" id="GO:0005737">
    <property type="term" value="C:cytoplasm"/>
    <property type="evidence" value="ECO:0007669"/>
    <property type="project" value="UniProtKB-SubCell"/>
</dbReference>
<comment type="subcellular location">
    <subcellularLocation>
        <location evidence="1">Cytoplasm</location>
    </subcellularLocation>
</comment>
<evidence type="ECO:0000256" key="3">
    <source>
        <dbReference type="ARBA" id="ARBA00022737"/>
    </source>
</evidence>
<comment type="caution">
    <text evidence="8">The sequence shown here is derived from an EMBL/GenBank/DDBJ whole genome shotgun (WGS) entry which is preliminary data.</text>
</comment>
<accession>A0A9Q1BI96</accession>
<proteinExistence type="predicted"/>
<evidence type="ECO:0000256" key="6">
    <source>
        <dbReference type="ARBA" id="ARBA00039954"/>
    </source>
</evidence>
<dbReference type="PANTHER" id="PTHR44554:SF1">
    <property type="entry name" value="LRP2-BINDING PROTEIN"/>
    <property type="match status" value="1"/>
</dbReference>
<keyword evidence="9" id="KW-1185">Reference proteome</keyword>
<feature type="region of interest" description="Disordered" evidence="7">
    <location>
        <begin position="1"/>
        <end position="20"/>
    </location>
</feature>
<evidence type="ECO:0000256" key="5">
    <source>
        <dbReference type="ARBA" id="ARBA00037614"/>
    </source>
</evidence>
<feature type="compositionally biased region" description="Basic and acidic residues" evidence="7">
    <location>
        <begin position="1"/>
        <end position="17"/>
    </location>
</feature>
<evidence type="ECO:0000313" key="8">
    <source>
        <dbReference type="EMBL" id="KAJ8026252.1"/>
    </source>
</evidence>
<dbReference type="InterPro" id="IPR052323">
    <property type="entry name" value="LRP2-binding"/>
</dbReference>
<dbReference type="Pfam" id="PF08238">
    <property type="entry name" value="Sel1"/>
    <property type="match status" value="5"/>
</dbReference>
<dbReference type="PANTHER" id="PTHR44554">
    <property type="entry name" value="LRP2-BINDING PROTEIN"/>
    <property type="match status" value="1"/>
</dbReference>
<dbReference type="EMBL" id="JAIZAY010000017">
    <property type="protein sequence ID" value="KAJ8026252.1"/>
    <property type="molecule type" value="Genomic_DNA"/>
</dbReference>
<dbReference type="SUPFAM" id="SSF81901">
    <property type="entry name" value="HCP-like"/>
    <property type="match status" value="1"/>
</dbReference>
<evidence type="ECO:0000256" key="4">
    <source>
        <dbReference type="ARBA" id="ARBA00022803"/>
    </source>
</evidence>
<evidence type="ECO:0000256" key="2">
    <source>
        <dbReference type="ARBA" id="ARBA00022490"/>
    </source>
</evidence>
<evidence type="ECO:0000256" key="1">
    <source>
        <dbReference type="ARBA" id="ARBA00004496"/>
    </source>
</evidence>
<dbReference type="Proteomes" id="UP001152320">
    <property type="component" value="Chromosome 17"/>
</dbReference>
<keyword evidence="2" id="KW-0963">Cytoplasm</keyword>
<dbReference type="AlphaFoldDB" id="A0A9Q1BI96"/>
<reference evidence="8" key="1">
    <citation type="submission" date="2021-10" db="EMBL/GenBank/DDBJ databases">
        <title>Tropical sea cucumber genome reveals ecological adaptation and Cuvierian tubules defense mechanism.</title>
        <authorList>
            <person name="Chen T."/>
        </authorList>
    </citation>
    <scope>NUCLEOTIDE SEQUENCE</scope>
    <source>
        <strain evidence="8">Nanhai2018</strain>
        <tissue evidence="8">Muscle</tissue>
    </source>
</reference>
<protein>
    <recommendedName>
        <fullName evidence="6">LRP2-binding protein</fullName>
    </recommendedName>
</protein>
<dbReference type="InterPro" id="IPR006597">
    <property type="entry name" value="Sel1-like"/>
</dbReference>
<organism evidence="8 9">
    <name type="scientific">Holothuria leucospilota</name>
    <name type="common">Black long sea cucumber</name>
    <name type="synonym">Mertensiothuria leucospilota</name>
    <dbReference type="NCBI Taxonomy" id="206669"/>
    <lineage>
        <taxon>Eukaryota</taxon>
        <taxon>Metazoa</taxon>
        <taxon>Echinodermata</taxon>
        <taxon>Eleutherozoa</taxon>
        <taxon>Echinozoa</taxon>
        <taxon>Holothuroidea</taxon>
        <taxon>Aspidochirotacea</taxon>
        <taxon>Aspidochirotida</taxon>
        <taxon>Holothuriidae</taxon>
        <taxon>Holothuria</taxon>
    </lineage>
</organism>
<gene>
    <name evidence="8" type="ORF">HOLleu_34045</name>
</gene>
<dbReference type="Gene3D" id="1.25.40.10">
    <property type="entry name" value="Tetratricopeptide repeat domain"/>
    <property type="match status" value="1"/>
</dbReference>
<evidence type="ECO:0000313" key="9">
    <source>
        <dbReference type="Proteomes" id="UP001152320"/>
    </source>
</evidence>
<dbReference type="InterPro" id="IPR011990">
    <property type="entry name" value="TPR-like_helical_dom_sf"/>
</dbReference>
<dbReference type="SMART" id="SM00671">
    <property type="entry name" value="SEL1"/>
    <property type="match status" value="5"/>
</dbReference>
<dbReference type="OrthoDB" id="2384430at2759"/>
<name>A0A9Q1BI96_HOLLE</name>
<comment type="function">
    <text evidence="5">May act as an adapter that regulates LRP2 function.</text>
</comment>
<keyword evidence="4" id="KW-0802">TPR repeat</keyword>
<sequence length="352" mass="39846">MEHKLEKKQLSEEKLPADKSNSLLSVNSDIKSSVHILDDEDNKRREERELLEKVEKLLLGKVKEGEKTAIFQLGQFYFESERYEEAKYQFESIKDNDFQAQFQLGIIFYDGLGTKADPKKGFQYMLNIANSTDKRASHLVPFAQYNVGRAYFEGIGVKQSDVEAEKWWLLAADDGNPKGSVKAQTALGMYYSREDSLDLKKAFFWHSEATGNGSLESQGALGVMYHTGQGVRRDADSAFECLKEAADRGNVYAMGHLVAHFYATKMYTKAAELALRLTLLENIDEIKEATDCLPAFISKGIAMGCFYYARCLHLGQGVKKDKELAQTYYSKSFQFDGFVTQRLQNMVTHGII</sequence>